<keyword evidence="2" id="KW-0472">Membrane</keyword>
<feature type="compositionally biased region" description="Basic and acidic residues" evidence="1">
    <location>
        <begin position="1"/>
        <end position="11"/>
    </location>
</feature>
<comment type="caution">
    <text evidence="3">The sequence shown here is derived from an EMBL/GenBank/DDBJ whole genome shotgun (WGS) entry which is preliminary data.</text>
</comment>
<evidence type="ECO:0000256" key="1">
    <source>
        <dbReference type="SAM" id="MobiDB-lite"/>
    </source>
</evidence>
<name>A0ABP8DW52_9ACTN</name>
<dbReference type="Proteomes" id="UP001500620">
    <property type="component" value="Unassembled WGS sequence"/>
</dbReference>
<gene>
    <name evidence="3" type="ORF">GCM10022255_115020</name>
</gene>
<protein>
    <submittedName>
        <fullName evidence="3">Uncharacterized protein</fullName>
    </submittedName>
</protein>
<keyword evidence="4" id="KW-1185">Reference proteome</keyword>
<keyword evidence="2" id="KW-0812">Transmembrane</keyword>
<accession>A0ABP8DW52</accession>
<feature type="compositionally biased region" description="Basic and acidic residues" evidence="1">
    <location>
        <begin position="18"/>
        <end position="30"/>
    </location>
</feature>
<reference evidence="4" key="1">
    <citation type="journal article" date="2019" name="Int. J. Syst. Evol. Microbiol.">
        <title>The Global Catalogue of Microorganisms (GCM) 10K type strain sequencing project: providing services to taxonomists for standard genome sequencing and annotation.</title>
        <authorList>
            <consortium name="The Broad Institute Genomics Platform"/>
            <consortium name="The Broad Institute Genome Sequencing Center for Infectious Disease"/>
            <person name="Wu L."/>
            <person name="Ma J."/>
        </authorList>
    </citation>
    <scope>NUCLEOTIDE SEQUENCE [LARGE SCALE GENOMIC DNA]</scope>
    <source>
        <strain evidence="4">JCM 17441</strain>
    </source>
</reference>
<keyword evidence="2" id="KW-1133">Transmembrane helix</keyword>
<dbReference type="RefSeq" id="WP_345144536.1">
    <property type="nucleotide sequence ID" value="NZ_BAABAT010000099.1"/>
</dbReference>
<sequence length="134" mass="14369">MARVPQGRDHPIVGSGTRLERSRWRDGGTAERTDWIGSRNAAVRLVTTGRRQRFANLDAYRDLHGDTNTGTRRPPDQDRLLAAPAAVPGGVRHIEVVTDLEMGSGPALAVGVLLTSVSILALAIICGWALLPGQ</sequence>
<organism evidence="3 4">
    <name type="scientific">Dactylosporangium darangshiense</name>
    <dbReference type="NCBI Taxonomy" id="579108"/>
    <lineage>
        <taxon>Bacteria</taxon>
        <taxon>Bacillati</taxon>
        <taxon>Actinomycetota</taxon>
        <taxon>Actinomycetes</taxon>
        <taxon>Micromonosporales</taxon>
        <taxon>Micromonosporaceae</taxon>
        <taxon>Dactylosporangium</taxon>
    </lineage>
</organism>
<evidence type="ECO:0000313" key="3">
    <source>
        <dbReference type="EMBL" id="GAA4264139.1"/>
    </source>
</evidence>
<feature type="transmembrane region" description="Helical" evidence="2">
    <location>
        <begin position="107"/>
        <end position="131"/>
    </location>
</feature>
<proteinExistence type="predicted"/>
<evidence type="ECO:0000256" key="2">
    <source>
        <dbReference type="SAM" id="Phobius"/>
    </source>
</evidence>
<dbReference type="EMBL" id="BAABAT010000099">
    <property type="protein sequence ID" value="GAA4264139.1"/>
    <property type="molecule type" value="Genomic_DNA"/>
</dbReference>
<evidence type="ECO:0000313" key="4">
    <source>
        <dbReference type="Proteomes" id="UP001500620"/>
    </source>
</evidence>
<feature type="region of interest" description="Disordered" evidence="1">
    <location>
        <begin position="1"/>
        <end position="30"/>
    </location>
</feature>